<name>A0AAV7GTS2_DENCH</name>
<evidence type="ECO:0000256" key="1">
    <source>
        <dbReference type="ARBA" id="ARBA00004123"/>
    </source>
</evidence>
<dbReference type="EMBL" id="JAGFBR010000011">
    <property type="protein sequence ID" value="KAH0459128.1"/>
    <property type="molecule type" value="Genomic_DNA"/>
</dbReference>
<keyword evidence="3" id="KW-0234">DNA repair</keyword>
<dbReference type="GO" id="GO:0007064">
    <property type="term" value="P:mitotic sister chromatid cohesion"/>
    <property type="evidence" value="ECO:0007669"/>
    <property type="project" value="InterPro"/>
</dbReference>
<dbReference type="Proteomes" id="UP000775213">
    <property type="component" value="Unassembled WGS sequence"/>
</dbReference>
<reference evidence="5 6" key="1">
    <citation type="journal article" date="2021" name="Hortic Res">
        <title>Chromosome-scale assembly of the Dendrobium chrysotoxum genome enhances the understanding of orchid evolution.</title>
        <authorList>
            <person name="Zhang Y."/>
            <person name="Zhang G.Q."/>
            <person name="Zhang D."/>
            <person name="Liu X.D."/>
            <person name="Xu X.Y."/>
            <person name="Sun W.H."/>
            <person name="Yu X."/>
            <person name="Zhu X."/>
            <person name="Wang Z.W."/>
            <person name="Zhao X."/>
            <person name="Zhong W.Y."/>
            <person name="Chen H."/>
            <person name="Yin W.L."/>
            <person name="Huang T."/>
            <person name="Niu S.C."/>
            <person name="Liu Z.J."/>
        </authorList>
    </citation>
    <scope>NUCLEOTIDE SEQUENCE [LARGE SCALE GENOMIC DNA]</scope>
    <source>
        <strain evidence="5">Lindl</strain>
    </source>
</reference>
<organism evidence="5 6">
    <name type="scientific">Dendrobium chrysotoxum</name>
    <name type="common">Orchid</name>
    <dbReference type="NCBI Taxonomy" id="161865"/>
    <lineage>
        <taxon>Eukaryota</taxon>
        <taxon>Viridiplantae</taxon>
        <taxon>Streptophyta</taxon>
        <taxon>Embryophyta</taxon>
        <taxon>Tracheophyta</taxon>
        <taxon>Spermatophyta</taxon>
        <taxon>Magnoliopsida</taxon>
        <taxon>Liliopsida</taxon>
        <taxon>Asparagales</taxon>
        <taxon>Orchidaceae</taxon>
        <taxon>Epidendroideae</taxon>
        <taxon>Malaxideae</taxon>
        <taxon>Dendrobiinae</taxon>
        <taxon>Dendrobium</taxon>
    </lineage>
</organism>
<dbReference type="GO" id="GO:0005634">
    <property type="term" value="C:nucleus"/>
    <property type="evidence" value="ECO:0007669"/>
    <property type="project" value="UniProtKB-SubCell"/>
</dbReference>
<keyword evidence="4" id="KW-0539">Nucleus</keyword>
<dbReference type="InterPro" id="IPR039776">
    <property type="entry name" value="Pds5"/>
</dbReference>
<evidence type="ECO:0000256" key="3">
    <source>
        <dbReference type="ARBA" id="ARBA00023204"/>
    </source>
</evidence>
<protein>
    <submittedName>
        <fullName evidence="5">Uncharacterized protein</fullName>
    </submittedName>
</protein>
<evidence type="ECO:0000313" key="5">
    <source>
        <dbReference type="EMBL" id="KAH0459128.1"/>
    </source>
</evidence>
<dbReference type="GO" id="GO:0000785">
    <property type="term" value="C:chromatin"/>
    <property type="evidence" value="ECO:0007669"/>
    <property type="project" value="TreeGrafter"/>
</dbReference>
<dbReference type="Pfam" id="PF20168">
    <property type="entry name" value="PDS5"/>
    <property type="match status" value="1"/>
</dbReference>
<comment type="caution">
    <text evidence="5">The sequence shown here is derived from an EMBL/GenBank/DDBJ whole genome shotgun (WGS) entry which is preliminary data.</text>
</comment>
<sequence>MKEIFRLIVGAFKNFDKKSSRSFQKRVSILETVAKVLSSVLMLDLDCNDLILEIFQHFLKTIRPKHSDIVFSLMETIMTLVLQETESIFAQLLSCPLNGVKVVEKNNLHTVTKLAEKVLVNFSLKLKSYLAKLFNGNSALLRDYSKVVVVVFQGKPDTSIQNEMNASGENQEADHKLS</sequence>
<gene>
    <name evidence="5" type="ORF">IEQ34_011942</name>
</gene>
<keyword evidence="2" id="KW-0227">DNA damage</keyword>
<evidence type="ECO:0000313" key="6">
    <source>
        <dbReference type="Proteomes" id="UP000775213"/>
    </source>
</evidence>
<evidence type="ECO:0000256" key="4">
    <source>
        <dbReference type="ARBA" id="ARBA00023242"/>
    </source>
</evidence>
<dbReference type="GO" id="GO:0006281">
    <property type="term" value="P:DNA repair"/>
    <property type="evidence" value="ECO:0007669"/>
    <property type="project" value="UniProtKB-KW"/>
</dbReference>
<proteinExistence type="predicted"/>
<dbReference type="PANTHER" id="PTHR12663">
    <property type="entry name" value="ANDROGEN INDUCED INHIBITOR OF PROLIFERATION AS3 / PDS5-RELATED"/>
    <property type="match status" value="1"/>
</dbReference>
<evidence type="ECO:0000256" key="2">
    <source>
        <dbReference type="ARBA" id="ARBA00022763"/>
    </source>
</evidence>
<keyword evidence="6" id="KW-1185">Reference proteome</keyword>
<comment type="subcellular location">
    <subcellularLocation>
        <location evidence="1">Nucleus</location>
    </subcellularLocation>
</comment>
<dbReference type="PANTHER" id="PTHR12663:SF3">
    <property type="entry name" value="SISTER CHROMATID COHESION PROTEIN PDS5 HOMOLOG C"/>
    <property type="match status" value="1"/>
</dbReference>
<dbReference type="AlphaFoldDB" id="A0AAV7GTS2"/>
<accession>A0AAV7GTS2</accession>